<feature type="domain" description="Protein kinase" evidence="21">
    <location>
        <begin position="317"/>
        <end position="513"/>
    </location>
</feature>
<dbReference type="CDD" id="cd23509">
    <property type="entry name" value="Gnk2-like"/>
    <property type="match status" value="2"/>
</dbReference>
<keyword evidence="6" id="KW-0812">Transmembrane</keyword>
<accession>A0A2N9EUU8</accession>
<dbReference type="SUPFAM" id="SSF56112">
    <property type="entry name" value="Protein kinase-like (PK-like)"/>
    <property type="match status" value="1"/>
</dbReference>
<protein>
    <recommendedName>
        <fullName evidence="2">non-specific serine/threonine protein kinase</fullName>
        <ecNumber evidence="2">2.7.11.1</ecNumber>
    </recommendedName>
</protein>
<dbReference type="FunFam" id="3.30.430.20:FF:000003">
    <property type="entry name" value="Cysteine-rich RLK (RECEPTOR-like protein kinase) 10"/>
    <property type="match status" value="1"/>
</dbReference>
<sequence>MGYSRVLVFCFYFALIHAVIPTAAQYCYRSGNYTSNSTYRANLDSLLASMSSNTNINYGFYNFSAGEFPDKVNAIALCRGDISPNDCRSCINKSSHDLLWSCPNQKEAIIWAETCSVRYSYKSIFGIVDFNPLIASSNVQNFSDVEGFNKVLRPLLDSLRKRASLGNSTQKFVVQSVPAPDFQTIHALVECTPDLSEVDCTNCLEQVQGYIPKCCDGKQGGKYVTPSCYIRYEIYGFYDPLAEAPLPPPPVLPPTTRGMAPLTFHALQVDISSWFIHLFAGFAAKPSRAPFQPEDDISAVESLQLDFGTIRVATQNFSDANKLGEGGFGAVYKGKLSNGQEIAVKRLSKDSAQGEIEFKNEVILVDRLQHRNLVRLLGFSLEGKERVLVYEFLPNASLDRFIFDPIKRVQLSWERRYKIIVGIARGLLYLHEDSQLRIIHRDLKASNILLDVEMNPKISDFVPSRPAFIMDSNTRSEMSQVEHNPRVIESTPSRGSPIQASVNEVSITELDAR</sequence>
<dbReference type="InterPro" id="IPR017441">
    <property type="entry name" value="Protein_kinase_ATP_BS"/>
</dbReference>
<keyword evidence="14" id="KW-0675">Receptor</keyword>
<dbReference type="InterPro" id="IPR002902">
    <property type="entry name" value="GNK2"/>
</dbReference>
<evidence type="ECO:0000256" key="2">
    <source>
        <dbReference type="ARBA" id="ARBA00012513"/>
    </source>
</evidence>
<evidence type="ECO:0000256" key="19">
    <source>
        <dbReference type="SAM" id="MobiDB-lite"/>
    </source>
</evidence>
<feature type="domain" description="Gnk2-homologous" evidence="22">
    <location>
        <begin position="21"/>
        <end position="124"/>
    </location>
</feature>
<evidence type="ECO:0000256" key="17">
    <source>
        <dbReference type="ARBA" id="ARBA00048679"/>
    </source>
</evidence>
<evidence type="ECO:0000256" key="6">
    <source>
        <dbReference type="ARBA" id="ARBA00022692"/>
    </source>
</evidence>
<dbReference type="AlphaFoldDB" id="A0A2N9EUU8"/>
<evidence type="ECO:0000256" key="12">
    <source>
        <dbReference type="ARBA" id="ARBA00022989"/>
    </source>
</evidence>
<evidence type="ECO:0000256" key="20">
    <source>
        <dbReference type="SAM" id="SignalP"/>
    </source>
</evidence>
<name>A0A2N9EUU8_FAGSY</name>
<dbReference type="PANTHER" id="PTHR27002">
    <property type="entry name" value="RECEPTOR-LIKE SERINE/THREONINE-PROTEIN KINASE SD1-8"/>
    <property type="match status" value="1"/>
</dbReference>
<keyword evidence="13" id="KW-0472">Membrane</keyword>
<feature type="chain" id="PRO_5014886533" description="non-specific serine/threonine protein kinase" evidence="20">
    <location>
        <begin position="25"/>
        <end position="513"/>
    </location>
</feature>
<proteinExistence type="predicted"/>
<gene>
    <name evidence="23" type="ORF">FSB_LOCUS6236</name>
</gene>
<evidence type="ECO:0000259" key="21">
    <source>
        <dbReference type="PROSITE" id="PS50011"/>
    </source>
</evidence>
<dbReference type="Pfam" id="PF07714">
    <property type="entry name" value="PK_Tyr_Ser-Thr"/>
    <property type="match status" value="1"/>
</dbReference>
<evidence type="ECO:0000256" key="5">
    <source>
        <dbReference type="ARBA" id="ARBA00022679"/>
    </source>
</evidence>
<comment type="catalytic activity">
    <reaction evidence="16">
        <text>L-threonyl-[protein] + ATP = O-phospho-L-threonyl-[protein] + ADP + H(+)</text>
        <dbReference type="Rhea" id="RHEA:46608"/>
        <dbReference type="Rhea" id="RHEA-COMP:11060"/>
        <dbReference type="Rhea" id="RHEA-COMP:11605"/>
        <dbReference type="ChEBI" id="CHEBI:15378"/>
        <dbReference type="ChEBI" id="CHEBI:30013"/>
        <dbReference type="ChEBI" id="CHEBI:30616"/>
        <dbReference type="ChEBI" id="CHEBI:61977"/>
        <dbReference type="ChEBI" id="CHEBI:456216"/>
        <dbReference type="EC" id="2.7.11.1"/>
    </reaction>
</comment>
<reference evidence="23" key="1">
    <citation type="submission" date="2018-02" db="EMBL/GenBank/DDBJ databases">
        <authorList>
            <person name="Cohen D.B."/>
            <person name="Kent A.D."/>
        </authorList>
    </citation>
    <scope>NUCLEOTIDE SEQUENCE</scope>
</reference>
<keyword evidence="7 20" id="KW-0732">Signal</keyword>
<dbReference type="InterPro" id="IPR000719">
    <property type="entry name" value="Prot_kinase_dom"/>
</dbReference>
<evidence type="ECO:0000256" key="4">
    <source>
        <dbReference type="ARBA" id="ARBA00022553"/>
    </source>
</evidence>
<evidence type="ECO:0000256" key="3">
    <source>
        <dbReference type="ARBA" id="ARBA00022527"/>
    </source>
</evidence>
<dbReference type="Gene3D" id="3.30.200.20">
    <property type="entry name" value="Phosphorylase Kinase, domain 1"/>
    <property type="match status" value="1"/>
</dbReference>
<keyword evidence="15" id="KW-0325">Glycoprotein</keyword>
<feature type="compositionally biased region" description="Polar residues" evidence="19">
    <location>
        <begin position="490"/>
        <end position="500"/>
    </location>
</feature>
<dbReference type="PROSITE" id="PS51473">
    <property type="entry name" value="GNK2"/>
    <property type="match status" value="2"/>
</dbReference>
<feature type="domain" description="Gnk2-homologous" evidence="22">
    <location>
        <begin position="130"/>
        <end position="237"/>
    </location>
</feature>
<evidence type="ECO:0000256" key="18">
    <source>
        <dbReference type="PROSITE-ProRule" id="PRU10141"/>
    </source>
</evidence>
<evidence type="ECO:0000256" key="7">
    <source>
        <dbReference type="ARBA" id="ARBA00022729"/>
    </source>
</evidence>
<keyword evidence="11 18" id="KW-0067">ATP-binding</keyword>
<dbReference type="InterPro" id="IPR001245">
    <property type="entry name" value="Ser-Thr/Tyr_kinase_cat_dom"/>
</dbReference>
<organism evidence="23">
    <name type="scientific">Fagus sylvatica</name>
    <name type="common">Beechnut</name>
    <dbReference type="NCBI Taxonomy" id="28930"/>
    <lineage>
        <taxon>Eukaryota</taxon>
        <taxon>Viridiplantae</taxon>
        <taxon>Streptophyta</taxon>
        <taxon>Embryophyta</taxon>
        <taxon>Tracheophyta</taxon>
        <taxon>Spermatophyta</taxon>
        <taxon>Magnoliopsida</taxon>
        <taxon>eudicotyledons</taxon>
        <taxon>Gunneridae</taxon>
        <taxon>Pentapetalae</taxon>
        <taxon>rosids</taxon>
        <taxon>fabids</taxon>
        <taxon>Fagales</taxon>
        <taxon>Fagaceae</taxon>
        <taxon>Fagus</taxon>
    </lineage>
</organism>
<comment type="catalytic activity">
    <reaction evidence="17">
        <text>L-seryl-[protein] + ATP = O-phospho-L-seryl-[protein] + ADP + H(+)</text>
        <dbReference type="Rhea" id="RHEA:17989"/>
        <dbReference type="Rhea" id="RHEA-COMP:9863"/>
        <dbReference type="Rhea" id="RHEA-COMP:11604"/>
        <dbReference type="ChEBI" id="CHEBI:15378"/>
        <dbReference type="ChEBI" id="CHEBI:29999"/>
        <dbReference type="ChEBI" id="CHEBI:30616"/>
        <dbReference type="ChEBI" id="CHEBI:83421"/>
        <dbReference type="ChEBI" id="CHEBI:456216"/>
        <dbReference type="EC" id="2.7.11.1"/>
    </reaction>
</comment>
<comment type="subcellular location">
    <subcellularLocation>
        <location evidence="1">Membrane</location>
        <topology evidence="1">Single-pass membrane protein</topology>
    </subcellularLocation>
</comment>
<evidence type="ECO:0000313" key="23">
    <source>
        <dbReference type="EMBL" id="SPC78354.1"/>
    </source>
</evidence>
<evidence type="ECO:0000256" key="16">
    <source>
        <dbReference type="ARBA" id="ARBA00047899"/>
    </source>
</evidence>
<keyword evidence="5" id="KW-0808">Transferase</keyword>
<dbReference type="InterPro" id="IPR008271">
    <property type="entry name" value="Ser/Thr_kinase_AS"/>
</dbReference>
<dbReference type="GO" id="GO:0004674">
    <property type="term" value="F:protein serine/threonine kinase activity"/>
    <property type="evidence" value="ECO:0007669"/>
    <property type="project" value="UniProtKB-KW"/>
</dbReference>
<dbReference type="PROSITE" id="PS00108">
    <property type="entry name" value="PROTEIN_KINASE_ST"/>
    <property type="match status" value="1"/>
</dbReference>
<dbReference type="InterPro" id="IPR011009">
    <property type="entry name" value="Kinase-like_dom_sf"/>
</dbReference>
<keyword evidence="12" id="KW-1133">Transmembrane helix</keyword>
<dbReference type="FunFam" id="1.10.510.10:FF:001023">
    <property type="entry name" value="Os07g0541700 protein"/>
    <property type="match status" value="1"/>
</dbReference>
<evidence type="ECO:0000259" key="22">
    <source>
        <dbReference type="PROSITE" id="PS51473"/>
    </source>
</evidence>
<dbReference type="FunFam" id="3.30.200.20:FF:000142">
    <property type="entry name" value="Cysteine-rich receptor-like protein kinase 10"/>
    <property type="match status" value="1"/>
</dbReference>
<dbReference type="EC" id="2.7.11.1" evidence="2"/>
<feature type="signal peptide" evidence="20">
    <location>
        <begin position="1"/>
        <end position="24"/>
    </location>
</feature>
<evidence type="ECO:0000256" key="15">
    <source>
        <dbReference type="ARBA" id="ARBA00023180"/>
    </source>
</evidence>
<keyword evidence="3" id="KW-0723">Serine/threonine-protein kinase</keyword>
<dbReference type="GO" id="GO:0005524">
    <property type="term" value="F:ATP binding"/>
    <property type="evidence" value="ECO:0007669"/>
    <property type="project" value="UniProtKB-UniRule"/>
</dbReference>
<dbReference type="SMART" id="SM00220">
    <property type="entry name" value="S_TKc"/>
    <property type="match status" value="1"/>
</dbReference>
<keyword evidence="8" id="KW-0677">Repeat</keyword>
<feature type="region of interest" description="Disordered" evidence="19">
    <location>
        <begin position="479"/>
        <end position="500"/>
    </location>
</feature>
<dbReference type="Gene3D" id="3.30.430.20">
    <property type="entry name" value="Gnk2 domain, C-X8-C-X2-C motif"/>
    <property type="match status" value="2"/>
</dbReference>
<keyword evidence="4" id="KW-0597">Phosphoprotein</keyword>
<evidence type="ECO:0000256" key="13">
    <source>
        <dbReference type="ARBA" id="ARBA00023136"/>
    </source>
</evidence>
<dbReference type="PANTHER" id="PTHR27002:SF1104">
    <property type="entry name" value="CYSTEINE-RICH RECEPTOR-LIKE PROTEIN KINASE 27-RELATED"/>
    <property type="match status" value="1"/>
</dbReference>
<evidence type="ECO:0000256" key="8">
    <source>
        <dbReference type="ARBA" id="ARBA00022737"/>
    </source>
</evidence>
<dbReference type="InterPro" id="IPR038408">
    <property type="entry name" value="GNK2_sf"/>
</dbReference>
<dbReference type="FunFam" id="3.30.430.20:FF:000002">
    <property type="entry name" value="Cysteine-rich receptor-like protein kinase 10"/>
    <property type="match status" value="1"/>
</dbReference>
<dbReference type="GO" id="GO:0005886">
    <property type="term" value="C:plasma membrane"/>
    <property type="evidence" value="ECO:0007669"/>
    <property type="project" value="TreeGrafter"/>
</dbReference>
<evidence type="ECO:0000256" key="9">
    <source>
        <dbReference type="ARBA" id="ARBA00022741"/>
    </source>
</evidence>
<dbReference type="Gene3D" id="1.10.510.10">
    <property type="entry name" value="Transferase(Phosphotransferase) domain 1"/>
    <property type="match status" value="1"/>
</dbReference>
<evidence type="ECO:0000256" key="14">
    <source>
        <dbReference type="ARBA" id="ARBA00023170"/>
    </source>
</evidence>
<evidence type="ECO:0000256" key="1">
    <source>
        <dbReference type="ARBA" id="ARBA00004167"/>
    </source>
</evidence>
<dbReference type="EMBL" id="OIVN01000326">
    <property type="protein sequence ID" value="SPC78354.1"/>
    <property type="molecule type" value="Genomic_DNA"/>
</dbReference>
<evidence type="ECO:0000256" key="10">
    <source>
        <dbReference type="ARBA" id="ARBA00022777"/>
    </source>
</evidence>
<keyword evidence="10" id="KW-0418">Kinase</keyword>
<dbReference type="PROSITE" id="PS50011">
    <property type="entry name" value="PROTEIN_KINASE_DOM"/>
    <property type="match status" value="1"/>
</dbReference>
<dbReference type="PROSITE" id="PS00107">
    <property type="entry name" value="PROTEIN_KINASE_ATP"/>
    <property type="match status" value="1"/>
</dbReference>
<keyword evidence="9 18" id="KW-0547">Nucleotide-binding</keyword>
<dbReference type="Pfam" id="PF01657">
    <property type="entry name" value="Stress-antifung"/>
    <property type="match status" value="2"/>
</dbReference>
<feature type="binding site" evidence="18">
    <location>
        <position position="345"/>
    </location>
    <ligand>
        <name>ATP</name>
        <dbReference type="ChEBI" id="CHEBI:30616"/>
    </ligand>
</feature>
<evidence type="ECO:0000256" key="11">
    <source>
        <dbReference type="ARBA" id="ARBA00022840"/>
    </source>
</evidence>